<protein>
    <recommendedName>
        <fullName evidence="2">Bacterial Ig-like domain-containing protein</fullName>
    </recommendedName>
</protein>
<feature type="chain" id="PRO_5046077133" description="Bacterial Ig-like domain-containing protein" evidence="1">
    <location>
        <begin position="21"/>
        <end position="157"/>
    </location>
</feature>
<dbReference type="EMBL" id="JAUJWW010000002">
    <property type="protein sequence ID" value="MDN7227157.1"/>
    <property type="molecule type" value="Genomic_DNA"/>
</dbReference>
<keyword evidence="1" id="KW-0732">Signal</keyword>
<evidence type="ECO:0000313" key="3">
    <source>
        <dbReference type="EMBL" id="MDN7227157.1"/>
    </source>
</evidence>
<accession>A0ABT8MQI6</accession>
<sequence length="157" mass="17655">MKKISMFLFVLVLAACHNEASVTTLTDPSPDQELHSSEAGLSLSLAEDTYDKSPSVIETTIKNESQQNYGFGEYYHIEVNKNGKWYIVTHSDAVFLKNKQFNDSGQLLLAGSEMQLTFFLNQLGVTLVPGEYRLVKTFLSQNEPFFEIAVAFPFTLE</sequence>
<evidence type="ECO:0000259" key="2">
    <source>
        <dbReference type="Pfam" id="PF20251"/>
    </source>
</evidence>
<feature type="domain" description="Bacterial Ig-like" evidence="2">
    <location>
        <begin position="38"/>
        <end position="141"/>
    </location>
</feature>
<dbReference type="PROSITE" id="PS51257">
    <property type="entry name" value="PROKAR_LIPOPROTEIN"/>
    <property type="match status" value="1"/>
</dbReference>
<dbReference type="Pfam" id="PF20251">
    <property type="entry name" value="Big_14"/>
    <property type="match status" value="1"/>
</dbReference>
<gene>
    <name evidence="3" type="ORF">QWY15_07565</name>
</gene>
<organism evidence="3 4">
    <name type="scientific">Planococcus liqunii</name>
    <dbReference type="NCBI Taxonomy" id="3058394"/>
    <lineage>
        <taxon>Bacteria</taxon>
        <taxon>Bacillati</taxon>
        <taxon>Bacillota</taxon>
        <taxon>Bacilli</taxon>
        <taxon>Bacillales</taxon>
        <taxon>Caryophanaceae</taxon>
        <taxon>Planococcus</taxon>
    </lineage>
</organism>
<proteinExistence type="predicted"/>
<dbReference type="InterPro" id="IPR046878">
    <property type="entry name" value="Big_14"/>
</dbReference>
<evidence type="ECO:0000256" key="1">
    <source>
        <dbReference type="SAM" id="SignalP"/>
    </source>
</evidence>
<dbReference type="Proteomes" id="UP001172054">
    <property type="component" value="Unassembled WGS sequence"/>
</dbReference>
<reference evidence="3 4" key="1">
    <citation type="submission" date="2023-06" db="EMBL/GenBank/DDBJ databases">
        <title>Novel species in genus Planococcus.</title>
        <authorList>
            <person name="Ning S."/>
        </authorList>
    </citation>
    <scope>NUCLEOTIDE SEQUENCE [LARGE SCALE GENOMIC DNA]</scope>
    <source>
        <strain evidence="3 4">N064</strain>
    </source>
</reference>
<comment type="caution">
    <text evidence="3">The sequence shown here is derived from an EMBL/GenBank/DDBJ whole genome shotgun (WGS) entry which is preliminary data.</text>
</comment>
<keyword evidence="4" id="KW-1185">Reference proteome</keyword>
<dbReference type="RefSeq" id="WP_300983662.1">
    <property type="nucleotide sequence ID" value="NZ_CP129238.1"/>
</dbReference>
<evidence type="ECO:0000313" key="4">
    <source>
        <dbReference type="Proteomes" id="UP001172054"/>
    </source>
</evidence>
<feature type="signal peptide" evidence="1">
    <location>
        <begin position="1"/>
        <end position="20"/>
    </location>
</feature>
<name>A0ABT8MQI6_9BACL</name>